<comment type="caution">
    <text evidence="4">The sequence shown here is derived from an EMBL/GenBank/DDBJ whole genome shotgun (WGS) entry which is preliminary data.</text>
</comment>
<dbReference type="InterPro" id="IPR052973">
    <property type="entry name" value="Fungal_sec-metab_reg_TF"/>
</dbReference>
<dbReference type="PANTHER" id="PTHR35392:SF3">
    <property type="entry name" value="ZN(2)-C6 FUNGAL-TYPE DOMAIN-CONTAINING PROTEIN"/>
    <property type="match status" value="1"/>
</dbReference>
<dbReference type="EMBL" id="JAWHQM010000027">
    <property type="protein sequence ID" value="KAK5632815.1"/>
    <property type="molecule type" value="Genomic_DNA"/>
</dbReference>
<keyword evidence="3" id="KW-1133">Transmembrane helix</keyword>
<dbReference type="Proteomes" id="UP001305414">
    <property type="component" value="Unassembled WGS sequence"/>
</dbReference>
<evidence type="ECO:0000256" key="1">
    <source>
        <dbReference type="ARBA" id="ARBA00023242"/>
    </source>
</evidence>
<name>A0AAN7UI05_9PEZI</name>
<protein>
    <recommendedName>
        <fullName evidence="6">Zn(2)-C6 fungal-type domain-containing protein</fullName>
    </recommendedName>
</protein>
<dbReference type="InterPro" id="IPR001138">
    <property type="entry name" value="Zn2Cys6_DnaBD"/>
</dbReference>
<dbReference type="GO" id="GO:0000981">
    <property type="term" value="F:DNA-binding transcription factor activity, RNA polymerase II-specific"/>
    <property type="evidence" value="ECO:0007669"/>
    <property type="project" value="InterPro"/>
</dbReference>
<organism evidence="4 5">
    <name type="scientific">Xylaria bambusicola</name>
    <dbReference type="NCBI Taxonomy" id="326684"/>
    <lineage>
        <taxon>Eukaryota</taxon>
        <taxon>Fungi</taxon>
        <taxon>Dikarya</taxon>
        <taxon>Ascomycota</taxon>
        <taxon>Pezizomycotina</taxon>
        <taxon>Sordariomycetes</taxon>
        <taxon>Xylariomycetidae</taxon>
        <taxon>Xylariales</taxon>
        <taxon>Xylariaceae</taxon>
        <taxon>Xylaria</taxon>
    </lineage>
</organism>
<proteinExistence type="predicted"/>
<dbReference type="GO" id="GO:0008270">
    <property type="term" value="F:zinc ion binding"/>
    <property type="evidence" value="ECO:0007669"/>
    <property type="project" value="InterPro"/>
</dbReference>
<dbReference type="CDD" id="cd00067">
    <property type="entry name" value="GAL4"/>
    <property type="match status" value="1"/>
</dbReference>
<evidence type="ECO:0008006" key="6">
    <source>
        <dbReference type="Google" id="ProtNLM"/>
    </source>
</evidence>
<evidence type="ECO:0000313" key="4">
    <source>
        <dbReference type="EMBL" id="KAK5632815.1"/>
    </source>
</evidence>
<evidence type="ECO:0000313" key="5">
    <source>
        <dbReference type="Proteomes" id="UP001305414"/>
    </source>
</evidence>
<keyword evidence="5" id="KW-1185">Reference proteome</keyword>
<keyword evidence="3" id="KW-0812">Transmembrane</keyword>
<reference evidence="4 5" key="1">
    <citation type="submission" date="2023-10" db="EMBL/GenBank/DDBJ databases">
        <title>Draft genome sequence of Xylaria bambusicola isolate GMP-LS, the root and basal stem rot pathogen of sugarcane in Indonesia.</title>
        <authorList>
            <person name="Selvaraj P."/>
            <person name="Muralishankar V."/>
            <person name="Muruganantham S."/>
            <person name="Sp S."/>
            <person name="Haryani S."/>
            <person name="Lau K.J.X."/>
            <person name="Naqvi N.I."/>
        </authorList>
    </citation>
    <scope>NUCLEOTIDE SEQUENCE [LARGE SCALE GENOMIC DNA]</scope>
    <source>
        <strain evidence="4">GMP-LS</strain>
    </source>
</reference>
<gene>
    <name evidence="4" type="ORF">RRF57_008531</name>
</gene>
<feature type="region of interest" description="Disordered" evidence="2">
    <location>
        <begin position="1"/>
        <end position="43"/>
    </location>
</feature>
<feature type="region of interest" description="Disordered" evidence="2">
    <location>
        <begin position="346"/>
        <end position="377"/>
    </location>
</feature>
<dbReference type="PANTHER" id="PTHR35392">
    <property type="entry name" value="ZN(II)2CYS6 TRANSCRIPTION FACTOR (EUROFUNG)-RELATED-RELATED"/>
    <property type="match status" value="1"/>
</dbReference>
<dbReference type="AlphaFoldDB" id="A0AAN7UI05"/>
<accession>A0AAN7UI05</accession>
<feature type="transmembrane region" description="Helical" evidence="3">
    <location>
        <begin position="664"/>
        <end position="684"/>
    </location>
</feature>
<evidence type="ECO:0000256" key="3">
    <source>
        <dbReference type="SAM" id="Phobius"/>
    </source>
</evidence>
<keyword evidence="3" id="KW-0472">Membrane</keyword>
<sequence length="817" mass="92112">MDEVTAKKGIKRTSPQLPTEKRRLQPKSPSPSTRSYSRGREGQSATALAAAVIPSPLLLPLPPEAITSSGNTDPLWGGPTRWSVAMAPGPPPSWNQHDALATMTNMGFASQNTVRDRDNDVSSASNTELGFPITVNDMTAVSDRANYGVGGNEDCFPNKSLQKWQVPNHSTTPLYAPSFANLLHCPTLPYTDAHAYTHTRPQSTDSIGLFVSGNNIAEYHHGFTSTGDGVTISTSFRNPLVDLPEALAFPCYQKPRTSSGALLEPTTKFPVAHCHAGHVPDVNRYLDPDDFHLPGNNGLWYEEAMPTPSFDDTVTRPSPQNRSLFVGEPRWEDGIKRVIVEMGGSIPSAHRVTAGEEKAPRPRRPRGQLLPKDREETSNTRKRKACIRCRMQKIRCIPDPSKPETECCLCCRKVLLLETKKVIHRIPCLRWNLNEAVLFRVGGLGLTKRWAGVSVENIQHSDWADERIVTIYMGITTLLCDALPLKVRRFKPNSTDVQHRYWQSKETEPPILINTPAYALADVDAASLDYRRFIGMNAEEAIRRFTQDPKVDYHVRWTFMMALAHSAKVANKGFGKTKGDPVKLFRSYFRLWLASRFTIGTAFITSGHEALEGSTTYHPPDGKHFVSRMITAQFDSIGYKHVLAKLKRDVLEELWLLMQKRTEATFFTVYLVVFMLLHEIAVACQDRRRRAREMRLQATSCSSLVIPLLFYAYATSGETYYDLEDVAAKIQHGADIILGHWHYYKGDLDPLTMNEGSKARVFGTEYEQEIKLLEETCQKYSDMKKVSRNEMGWEQDPLHLVSLMFERNWQPLQSCWP</sequence>
<evidence type="ECO:0000256" key="2">
    <source>
        <dbReference type="SAM" id="MobiDB-lite"/>
    </source>
</evidence>
<keyword evidence="1" id="KW-0539">Nucleus</keyword>